<sequence>MEAIASPPGAFRNSLLPLAWHQRRDEKALSLSLSLGTPTMTVPELTQRTFHRGECARASLPVADFKQSFQNCIMEKSKKQSKTEEQPEALDLFHSYKLSG</sequence>
<proteinExistence type="predicted"/>
<reference evidence="1" key="1">
    <citation type="journal article" date="2024" name="Gigascience">
        <title>Chromosome-level genome of the poultry shaft louse Menopon gallinae provides insight into the host-switching and adaptive evolution of parasitic lice.</title>
        <authorList>
            <person name="Xu Y."/>
            <person name="Ma L."/>
            <person name="Liu S."/>
            <person name="Liang Y."/>
            <person name="Liu Q."/>
            <person name="He Z."/>
            <person name="Tian L."/>
            <person name="Duan Y."/>
            <person name="Cai W."/>
            <person name="Li H."/>
            <person name="Song F."/>
        </authorList>
    </citation>
    <scope>NUCLEOTIDE SEQUENCE</scope>
    <source>
        <strain evidence="1">Cailab_2023a</strain>
    </source>
</reference>
<protein>
    <submittedName>
        <fullName evidence="1">Uncharacterized protein</fullName>
    </submittedName>
</protein>
<accession>A0AAW2HTL3</accession>
<evidence type="ECO:0000313" key="1">
    <source>
        <dbReference type="EMBL" id="KAL0273031.1"/>
    </source>
</evidence>
<gene>
    <name evidence="1" type="ORF">PYX00_005806</name>
</gene>
<organism evidence="1">
    <name type="scientific">Menopon gallinae</name>
    <name type="common">poultry shaft louse</name>
    <dbReference type="NCBI Taxonomy" id="328185"/>
    <lineage>
        <taxon>Eukaryota</taxon>
        <taxon>Metazoa</taxon>
        <taxon>Ecdysozoa</taxon>
        <taxon>Arthropoda</taxon>
        <taxon>Hexapoda</taxon>
        <taxon>Insecta</taxon>
        <taxon>Pterygota</taxon>
        <taxon>Neoptera</taxon>
        <taxon>Paraneoptera</taxon>
        <taxon>Psocodea</taxon>
        <taxon>Troctomorpha</taxon>
        <taxon>Phthiraptera</taxon>
        <taxon>Amblycera</taxon>
        <taxon>Menoponidae</taxon>
        <taxon>Menopon</taxon>
    </lineage>
</organism>
<comment type="caution">
    <text evidence="1">The sequence shown here is derived from an EMBL/GenBank/DDBJ whole genome shotgun (WGS) entry which is preliminary data.</text>
</comment>
<name>A0AAW2HTL3_9NEOP</name>
<dbReference type="EMBL" id="JARGDH010000003">
    <property type="protein sequence ID" value="KAL0273031.1"/>
    <property type="molecule type" value="Genomic_DNA"/>
</dbReference>
<dbReference type="AlphaFoldDB" id="A0AAW2HTL3"/>